<proteinExistence type="predicted"/>
<evidence type="ECO:0000313" key="2">
    <source>
        <dbReference type="EMBL" id="EGV92817.1"/>
    </source>
</evidence>
<organism evidence="2 3">
    <name type="scientific">Cricetulus griseus</name>
    <name type="common">Chinese hamster</name>
    <name type="synonym">Cricetulus barabensis griseus</name>
    <dbReference type="NCBI Taxonomy" id="10029"/>
    <lineage>
        <taxon>Eukaryota</taxon>
        <taxon>Metazoa</taxon>
        <taxon>Chordata</taxon>
        <taxon>Craniata</taxon>
        <taxon>Vertebrata</taxon>
        <taxon>Euteleostomi</taxon>
        <taxon>Mammalia</taxon>
        <taxon>Eutheria</taxon>
        <taxon>Euarchontoglires</taxon>
        <taxon>Glires</taxon>
        <taxon>Rodentia</taxon>
        <taxon>Myomorpha</taxon>
        <taxon>Muroidea</taxon>
        <taxon>Cricetidae</taxon>
        <taxon>Cricetinae</taxon>
        <taxon>Cricetulus</taxon>
    </lineage>
</organism>
<protein>
    <submittedName>
        <fullName evidence="2">Uncharacterized protein</fullName>
    </submittedName>
</protein>
<dbReference type="Proteomes" id="UP000001075">
    <property type="component" value="Unassembled WGS sequence"/>
</dbReference>
<feature type="compositionally biased region" description="Polar residues" evidence="1">
    <location>
        <begin position="51"/>
        <end position="60"/>
    </location>
</feature>
<dbReference type="EMBL" id="JH000259">
    <property type="protein sequence ID" value="EGV92817.1"/>
    <property type="molecule type" value="Genomic_DNA"/>
</dbReference>
<reference evidence="3" key="1">
    <citation type="journal article" date="2011" name="Nat. Biotechnol.">
        <title>The genomic sequence of the Chinese hamster ovary (CHO)-K1 cell line.</title>
        <authorList>
            <person name="Xu X."/>
            <person name="Nagarajan H."/>
            <person name="Lewis N.E."/>
            <person name="Pan S."/>
            <person name="Cai Z."/>
            <person name="Liu X."/>
            <person name="Chen W."/>
            <person name="Xie M."/>
            <person name="Wang W."/>
            <person name="Hammond S."/>
            <person name="Andersen M.R."/>
            <person name="Neff N."/>
            <person name="Passarelli B."/>
            <person name="Koh W."/>
            <person name="Fan H.C."/>
            <person name="Wang J."/>
            <person name="Gui Y."/>
            <person name="Lee K.H."/>
            <person name="Betenbaugh M.J."/>
            <person name="Quake S.R."/>
            <person name="Famili I."/>
            <person name="Palsson B.O."/>
            <person name="Wang J."/>
        </authorList>
    </citation>
    <scope>NUCLEOTIDE SEQUENCE [LARGE SCALE GENOMIC DNA]</scope>
    <source>
        <strain evidence="3">CHO K1 cell line</strain>
    </source>
</reference>
<evidence type="ECO:0000256" key="1">
    <source>
        <dbReference type="SAM" id="MobiDB-lite"/>
    </source>
</evidence>
<name>G3HAZ2_CRIGR</name>
<accession>G3HAZ2</accession>
<gene>
    <name evidence="2" type="ORF">I79_007604</name>
</gene>
<feature type="region of interest" description="Disordered" evidence="1">
    <location>
        <begin position="47"/>
        <end position="81"/>
    </location>
</feature>
<sequence length="81" mass="8753">MADSQIRTAEKADLGDCGSVIPGSIWGIKTRKTERLIYKELSLEEEPGLAPSTSNSSHFGMQNEGIVFSPRNSGCKEGLPK</sequence>
<dbReference type="AlphaFoldDB" id="G3HAZ2"/>
<evidence type="ECO:0000313" key="3">
    <source>
        <dbReference type="Proteomes" id="UP000001075"/>
    </source>
</evidence>
<dbReference type="InParanoid" id="G3HAZ2"/>